<accession>A0A174FZY6</accession>
<dbReference type="PANTHER" id="PTHR30461:SF23">
    <property type="entry name" value="DNA RECOMBINASE-RELATED"/>
    <property type="match status" value="1"/>
</dbReference>
<dbReference type="InterPro" id="IPR038109">
    <property type="entry name" value="DNA_bind_recomb_sf"/>
</dbReference>
<dbReference type="GO" id="GO:0000150">
    <property type="term" value="F:DNA strand exchange activity"/>
    <property type="evidence" value="ECO:0007669"/>
    <property type="project" value="InterPro"/>
</dbReference>
<dbReference type="InterPro" id="IPR036162">
    <property type="entry name" value="Resolvase-like_N_sf"/>
</dbReference>
<dbReference type="EMBL" id="CYZT01000110">
    <property type="protein sequence ID" value="CUO53665.1"/>
    <property type="molecule type" value="Genomic_DNA"/>
</dbReference>
<feature type="domain" description="Recombinase" evidence="2">
    <location>
        <begin position="185"/>
        <end position="328"/>
    </location>
</feature>
<dbReference type="InterPro" id="IPR025827">
    <property type="entry name" value="Zn_ribbon_recom_dom"/>
</dbReference>
<keyword evidence="1" id="KW-0175">Coiled coil</keyword>
<dbReference type="InterPro" id="IPR025378">
    <property type="entry name" value="DUF4368"/>
</dbReference>
<feature type="coiled-coil region" evidence="1">
    <location>
        <begin position="419"/>
        <end position="502"/>
    </location>
</feature>
<name>A0A174FZY6_FLAPL</name>
<evidence type="ECO:0000256" key="1">
    <source>
        <dbReference type="SAM" id="Coils"/>
    </source>
</evidence>
<evidence type="ECO:0000313" key="3">
    <source>
        <dbReference type="EMBL" id="CUO53665.1"/>
    </source>
</evidence>
<dbReference type="Pfam" id="PF13408">
    <property type="entry name" value="Zn_ribbon_recom"/>
    <property type="match status" value="1"/>
</dbReference>
<dbReference type="Pfam" id="PF14287">
    <property type="entry name" value="DUF4368"/>
    <property type="match status" value="1"/>
</dbReference>
<dbReference type="Pfam" id="PF00239">
    <property type="entry name" value="Resolvase"/>
    <property type="match status" value="1"/>
</dbReference>
<dbReference type="PROSITE" id="PS51737">
    <property type="entry name" value="RECOMBINASE_DNA_BIND"/>
    <property type="match status" value="1"/>
</dbReference>
<dbReference type="InterPro" id="IPR011109">
    <property type="entry name" value="DNA_bind_recombinase_dom"/>
</dbReference>
<dbReference type="SMART" id="SM00857">
    <property type="entry name" value="Resolvase"/>
    <property type="match status" value="1"/>
</dbReference>
<gene>
    <name evidence="3" type="ORF">ERS852411_01709</name>
</gene>
<dbReference type="PANTHER" id="PTHR30461">
    <property type="entry name" value="DNA-INVERTASE FROM LAMBDOID PROPHAGE"/>
    <property type="match status" value="1"/>
</dbReference>
<dbReference type="Gene3D" id="3.90.1750.20">
    <property type="entry name" value="Putative Large Serine Recombinase, Chain B, Domain 2"/>
    <property type="match status" value="1"/>
</dbReference>
<sequence length="571" mass="66091">MIVTNSNLVLADCPQMMEESTMKQSDKITALYCRLSRDDESQGDSNSIVNQKAYLSRYAKEHSFRNTEFFVDDGYTGANFQRPDWQRMMALVEEGKIGTVITKDMSRIGRNYLEVGMYTEITFPQNNVRFIAVNSGVDSANQQDNEFVPFVNIINEYYVRDGSKKVRTSLRLKGESGEHLTTIPPYGYVKDPDNSEHWLVDPEAAQVVKRIFSLCMDGNGPTQIARMLKEDHVLTPTVYQDRQKRKVRCALPDNPYNWNGSTVAAILERMEYCGHTVNFKTHRQSYKIKKTIENPPEQWKIFRNTHEAIVDEDTFQRVQELRRNKRRPARTGKSNLFSGVAYCADCGEKMYYCTSRNFEERQDHFVCSTSRKKGKDVCGTHFIRAVVLENGVLKFLQILLWYISDCEDMFRDKLGAKRKEDFKKELAAKRRQLTQAQRRMEDLDRLFKRLYEDNISGKINDSRFEKLSADYENEQAELTEKMQLLEQEIAQQEEEADSIEQFILRAKKYPNLQELTPAVLHDLVNRVYVSAPDKSSGQRVQDVHISLACIGFLPESIIAEMLTRASKSRTA</sequence>
<dbReference type="Pfam" id="PF07508">
    <property type="entry name" value="Recombinase"/>
    <property type="match status" value="1"/>
</dbReference>
<dbReference type="SUPFAM" id="SSF53041">
    <property type="entry name" value="Resolvase-like"/>
    <property type="match status" value="1"/>
</dbReference>
<dbReference type="GO" id="GO:0003677">
    <property type="term" value="F:DNA binding"/>
    <property type="evidence" value="ECO:0007669"/>
    <property type="project" value="InterPro"/>
</dbReference>
<dbReference type="Gene3D" id="3.40.50.1390">
    <property type="entry name" value="Resolvase, N-terminal catalytic domain"/>
    <property type="match status" value="1"/>
</dbReference>
<protein>
    <submittedName>
        <fullName evidence="3">Recombinase</fullName>
    </submittedName>
</protein>
<dbReference type="AlphaFoldDB" id="A0A174FZY6"/>
<organism evidence="3 4">
    <name type="scientific">Flavonifractor plautii</name>
    <name type="common">Fusobacterium plautii</name>
    <dbReference type="NCBI Taxonomy" id="292800"/>
    <lineage>
        <taxon>Bacteria</taxon>
        <taxon>Bacillati</taxon>
        <taxon>Bacillota</taxon>
        <taxon>Clostridia</taxon>
        <taxon>Eubacteriales</taxon>
        <taxon>Oscillospiraceae</taxon>
        <taxon>Flavonifractor</taxon>
    </lineage>
</organism>
<proteinExistence type="predicted"/>
<evidence type="ECO:0000313" key="4">
    <source>
        <dbReference type="Proteomes" id="UP000095746"/>
    </source>
</evidence>
<dbReference type="InterPro" id="IPR050639">
    <property type="entry name" value="SSR_resolvase"/>
</dbReference>
<evidence type="ECO:0000259" key="2">
    <source>
        <dbReference type="PROSITE" id="PS51737"/>
    </source>
</evidence>
<dbReference type="InterPro" id="IPR006119">
    <property type="entry name" value="Resolv_N"/>
</dbReference>
<dbReference type="Proteomes" id="UP000095746">
    <property type="component" value="Unassembled WGS sequence"/>
</dbReference>
<reference evidence="3 4" key="1">
    <citation type="submission" date="2015-09" db="EMBL/GenBank/DDBJ databases">
        <authorList>
            <consortium name="Pathogen Informatics"/>
        </authorList>
    </citation>
    <scope>NUCLEOTIDE SEQUENCE [LARGE SCALE GENOMIC DNA]</scope>
    <source>
        <strain evidence="3 4">2789STDY5608854</strain>
    </source>
</reference>
<dbReference type="CDD" id="cd03770">
    <property type="entry name" value="SR_TndX_transposase"/>
    <property type="match status" value="1"/>
</dbReference>